<comment type="caution">
    <text evidence="10">The sequence shown here is derived from an EMBL/GenBank/DDBJ whole genome shotgun (WGS) entry which is preliminary data.</text>
</comment>
<feature type="transmembrane region" description="Helical" evidence="8">
    <location>
        <begin position="12"/>
        <end position="37"/>
    </location>
</feature>
<feature type="domain" description="ABC transmembrane type-1" evidence="9">
    <location>
        <begin position="65"/>
        <end position="256"/>
    </location>
</feature>
<keyword evidence="3" id="KW-1003">Cell membrane</keyword>
<keyword evidence="6 8" id="KW-1133">Transmembrane helix</keyword>
<proteinExistence type="inferred from homology"/>
<evidence type="ECO:0000256" key="6">
    <source>
        <dbReference type="ARBA" id="ARBA00022989"/>
    </source>
</evidence>
<feature type="transmembrane region" description="Helical" evidence="8">
    <location>
        <begin position="136"/>
        <end position="158"/>
    </location>
</feature>
<feature type="transmembrane region" description="Helical" evidence="8">
    <location>
        <begin position="187"/>
        <end position="214"/>
    </location>
</feature>
<keyword evidence="4" id="KW-0997">Cell inner membrane</keyword>
<dbReference type="PANTHER" id="PTHR43357:SF4">
    <property type="entry name" value="INNER MEMBRANE ABC TRANSPORTER PERMEASE PROTEIN YDCV"/>
    <property type="match status" value="1"/>
</dbReference>
<protein>
    <submittedName>
        <fullName evidence="10">ABC transporter permease</fullName>
    </submittedName>
</protein>
<name>A0A1X0AX33_9MYCO</name>
<evidence type="ECO:0000256" key="8">
    <source>
        <dbReference type="RuleBase" id="RU363032"/>
    </source>
</evidence>
<dbReference type="SUPFAM" id="SSF161098">
    <property type="entry name" value="MetI-like"/>
    <property type="match status" value="1"/>
</dbReference>
<evidence type="ECO:0000256" key="1">
    <source>
        <dbReference type="ARBA" id="ARBA00004429"/>
    </source>
</evidence>
<dbReference type="EMBL" id="MVHF01000016">
    <property type="protein sequence ID" value="ORA34465.1"/>
    <property type="molecule type" value="Genomic_DNA"/>
</dbReference>
<keyword evidence="2 8" id="KW-0813">Transport</keyword>
<dbReference type="Gene3D" id="1.10.3720.10">
    <property type="entry name" value="MetI-like"/>
    <property type="match status" value="1"/>
</dbReference>
<evidence type="ECO:0000256" key="2">
    <source>
        <dbReference type="ARBA" id="ARBA00022448"/>
    </source>
</evidence>
<dbReference type="PROSITE" id="PS50928">
    <property type="entry name" value="ABC_TM1"/>
    <property type="match status" value="1"/>
</dbReference>
<dbReference type="InterPro" id="IPR035906">
    <property type="entry name" value="MetI-like_sf"/>
</dbReference>
<reference evidence="10 11" key="1">
    <citation type="submission" date="2017-02" db="EMBL/GenBank/DDBJ databases">
        <title>The new phylogeny of genus Mycobacterium.</title>
        <authorList>
            <person name="Tortoli E."/>
            <person name="Trovato A."/>
            <person name="Cirillo D.M."/>
        </authorList>
    </citation>
    <scope>NUCLEOTIDE SEQUENCE [LARGE SCALE GENOMIC DNA]</scope>
    <source>
        <strain evidence="10 11">RW6</strain>
    </source>
</reference>
<feature type="transmembrane region" description="Helical" evidence="8">
    <location>
        <begin position="72"/>
        <end position="91"/>
    </location>
</feature>
<feature type="transmembrane region" description="Helical" evidence="8">
    <location>
        <begin position="234"/>
        <end position="255"/>
    </location>
</feature>
<sequence>MLLWNRRTEALVLTVFGLVVLVVFVAPLATVVLAGLAGTWTSALPSNLGFGHFQDALSGENLDSLSVSLQTAFVAGVLALVLGTWAALAARECPSWLRKFTDAVFHLPIAVPSVAIGLGLLIAFNSRPLLLGGTRWIVILAHTVLVLAFAFSAVSAALDRLDPAYRQAAESLGAGPLRVLTRVTLPLLLPALGAAAGLAIALSMGELGATVMVYPATWKTLPVTIFGLTDRGQAFQAAACTTILLFVTLLALVLLGRIKGRAAVR</sequence>
<dbReference type="InterPro" id="IPR000515">
    <property type="entry name" value="MetI-like"/>
</dbReference>
<gene>
    <name evidence="10" type="ORF">BST13_17100</name>
</gene>
<comment type="subcellular location">
    <subcellularLocation>
        <location evidence="1">Cell inner membrane</location>
        <topology evidence="1">Multi-pass membrane protein</topology>
    </subcellularLocation>
    <subcellularLocation>
        <location evidence="8">Cell membrane</location>
        <topology evidence="8">Multi-pass membrane protein</topology>
    </subcellularLocation>
</comment>
<dbReference type="AlphaFoldDB" id="A0A1X0AX33"/>
<keyword evidence="11" id="KW-1185">Reference proteome</keyword>
<evidence type="ECO:0000256" key="3">
    <source>
        <dbReference type="ARBA" id="ARBA00022475"/>
    </source>
</evidence>
<evidence type="ECO:0000256" key="5">
    <source>
        <dbReference type="ARBA" id="ARBA00022692"/>
    </source>
</evidence>
<keyword evidence="7 8" id="KW-0472">Membrane</keyword>
<dbReference type="RefSeq" id="WP_083165212.1">
    <property type="nucleotide sequence ID" value="NZ_MVHF01000016.1"/>
</dbReference>
<dbReference type="CDD" id="cd06261">
    <property type="entry name" value="TM_PBP2"/>
    <property type="match status" value="1"/>
</dbReference>
<keyword evidence="5 8" id="KW-0812">Transmembrane</keyword>
<evidence type="ECO:0000256" key="7">
    <source>
        <dbReference type="ARBA" id="ARBA00023136"/>
    </source>
</evidence>
<dbReference type="GO" id="GO:0055085">
    <property type="term" value="P:transmembrane transport"/>
    <property type="evidence" value="ECO:0007669"/>
    <property type="project" value="InterPro"/>
</dbReference>
<comment type="similarity">
    <text evidence="8">Belongs to the binding-protein-dependent transport system permease family.</text>
</comment>
<dbReference type="PANTHER" id="PTHR43357">
    <property type="entry name" value="INNER MEMBRANE ABC TRANSPORTER PERMEASE PROTEIN YDCV"/>
    <property type="match status" value="1"/>
</dbReference>
<accession>A0A1X0AX33</accession>
<dbReference type="STRING" id="1927124.BST13_17100"/>
<dbReference type="Proteomes" id="UP000192448">
    <property type="component" value="Unassembled WGS sequence"/>
</dbReference>
<evidence type="ECO:0000259" key="9">
    <source>
        <dbReference type="PROSITE" id="PS50928"/>
    </source>
</evidence>
<feature type="transmembrane region" description="Helical" evidence="8">
    <location>
        <begin position="103"/>
        <end position="124"/>
    </location>
</feature>
<dbReference type="GO" id="GO:0005886">
    <property type="term" value="C:plasma membrane"/>
    <property type="evidence" value="ECO:0007669"/>
    <property type="project" value="UniProtKB-SubCell"/>
</dbReference>
<dbReference type="OrthoDB" id="4937721at2"/>
<evidence type="ECO:0000256" key="4">
    <source>
        <dbReference type="ARBA" id="ARBA00022519"/>
    </source>
</evidence>
<organism evidence="10 11">
    <name type="scientific">Mycobacterium aquaticum</name>
    <dbReference type="NCBI Taxonomy" id="1927124"/>
    <lineage>
        <taxon>Bacteria</taxon>
        <taxon>Bacillati</taxon>
        <taxon>Actinomycetota</taxon>
        <taxon>Actinomycetes</taxon>
        <taxon>Mycobacteriales</taxon>
        <taxon>Mycobacteriaceae</taxon>
        <taxon>Mycobacterium</taxon>
    </lineage>
</organism>
<evidence type="ECO:0000313" key="11">
    <source>
        <dbReference type="Proteomes" id="UP000192448"/>
    </source>
</evidence>
<evidence type="ECO:0000313" key="10">
    <source>
        <dbReference type="EMBL" id="ORA34465.1"/>
    </source>
</evidence>
<dbReference type="Pfam" id="PF00528">
    <property type="entry name" value="BPD_transp_1"/>
    <property type="match status" value="1"/>
</dbReference>